<evidence type="ECO:0000313" key="1">
    <source>
        <dbReference type="EMBL" id="GBO14281.1"/>
    </source>
</evidence>
<dbReference type="AlphaFoldDB" id="A0A4Y2UQ61"/>
<gene>
    <name evidence="1" type="ORF">AVEN_17337_1</name>
</gene>
<name>A0A4Y2UQ61_ARAVE</name>
<sequence length="89" mass="9869">MPSLIAIIGHGTVPSEGGTYHRWWPEVAGRSFRCEEKKITQAASISLENGMVTHLDKSPDAGTTIPSFLFQRNRHVRRAFPKSASLATY</sequence>
<evidence type="ECO:0000313" key="2">
    <source>
        <dbReference type="Proteomes" id="UP000499080"/>
    </source>
</evidence>
<accession>A0A4Y2UQ61</accession>
<proteinExistence type="predicted"/>
<keyword evidence="2" id="KW-1185">Reference proteome</keyword>
<dbReference type="Proteomes" id="UP000499080">
    <property type="component" value="Unassembled WGS sequence"/>
</dbReference>
<protein>
    <submittedName>
        <fullName evidence="1">Uncharacterized protein</fullName>
    </submittedName>
</protein>
<reference evidence="1 2" key="1">
    <citation type="journal article" date="2019" name="Sci. Rep.">
        <title>Orb-weaving spider Araneus ventricosus genome elucidates the spidroin gene catalogue.</title>
        <authorList>
            <person name="Kono N."/>
            <person name="Nakamura H."/>
            <person name="Ohtoshi R."/>
            <person name="Moran D.A.P."/>
            <person name="Shinohara A."/>
            <person name="Yoshida Y."/>
            <person name="Fujiwara M."/>
            <person name="Mori M."/>
            <person name="Tomita M."/>
            <person name="Arakawa K."/>
        </authorList>
    </citation>
    <scope>NUCLEOTIDE SEQUENCE [LARGE SCALE GENOMIC DNA]</scope>
</reference>
<organism evidence="1 2">
    <name type="scientific">Araneus ventricosus</name>
    <name type="common">Orbweaver spider</name>
    <name type="synonym">Epeira ventricosa</name>
    <dbReference type="NCBI Taxonomy" id="182803"/>
    <lineage>
        <taxon>Eukaryota</taxon>
        <taxon>Metazoa</taxon>
        <taxon>Ecdysozoa</taxon>
        <taxon>Arthropoda</taxon>
        <taxon>Chelicerata</taxon>
        <taxon>Arachnida</taxon>
        <taxon>Araneae</taxon>
        <taxon>Araneomorphae</taxon>
        <taxon>Entelegynae</taxon>
        <taxon>Araneoidea</taxon>
        <taxon>Araneidae</taxon>
        <taxon>Araneus</taxon>
    </lineage>
</organism>
<comment type="caution">
    <text evidence="1">The sequence shown here is derived from an EMBL/GenBank/DDBJ whole genome shotgun (WGS) entry which is preliminary data.</text>
</comment>
<dbReference type="EMBL" id="BGPR01038439">
    <property type="protein sequence ID" value="GBO14281.1"/>
    <property type="molecule type" value="Genomic_DNA"/>
</dbReference>